<dbReference type="GO" id="GO:0006584">
    <property type="term" value="P:catecholamine metabolic process"/>
    <property type="evidence" value="ECO:0007669"/>
    <property type="project" value="UniProtKB-KW"/>
</dbReference>
<evidence type="ECO:0000313" key="9">
    <source>
        <dbReference type="Proteomes" id="UP000053317"/>
    </source>
</evidence>
<dbReference type="PANTHER" id="PTHR43836">
    <property type="entry name" value="CATECHOL O-METHYLTRANSFERASE 1-RELATED"/>
    <property type="match status" value="1"/>
</dbReference>
<dbReference type="Gene3D" id="3.40.50.150">
    <property type="entry name" value="Vaccinia Virus protein VP39"/>
    <property type="match status" value="1"/>
</dbReference>
<evidence type="ECO:0000256" key="3">
    <source>
        <dbReference type="ARBA" id="ARBA00022679"/>
    </source>
</evidence>
<dbReference type="EC" id="2.1.1.6" evidence="1"/>
<comment type="caution">
    <text evidence="8">The sequence shown here is derived from an EMBL/GenBank/DDBJ whole genome shotgun (WGS) entry which is preliminary data.</text>
</comment>
<evidence type="ECO:0000313" key="8">
    <source>
        <dbReference type="EMBL" id="KKY14446.1"/>
    </source>
</evidence>
<feature type="compositionally biased region" description="Low complexity" evidence="7">
    <location>
        <begin position="42"/>
        <end position="51"/>
    </location>
</feature>
<dbReference type="GO" id="GO:0032259">
    <property type="term" value="P:methylation"/>
    <property type="evidence" value="ECO:0007669"/>
    <property type="project" value="UniProtKB-KW"/>
</dbReference>
<keyword evidence="5" id="KW-0128">Catecholamine metabolism</keyword>
<keyword evidence="2 8" id="KW-0489">Methyltransferase</keyword>
<name>A0A0G2DWB7_PHACM</name>
<keyword evidence="4" id="KW-0949">S-adenosyl-L-methionine</keyword>
<evidence type="ECO:0000256" key="1">
    <source>
        <dbReference type="ARBA" id="ARBA00012880"/>
    </source>
</evidence>
<dbReference type="PANTHER" id="PTHR43836:SF2">
    <property type="entry name" value="CATECHOL O-METHYLTRANSFERASE 1-RELATED"/>
    <property type="match status" value="1"/>
</dbReference>
<reference evidence="8 9" key="1">
    <citation type="submission" date="2015-05" db="EMBL/GenBank/DDBJ databases">
        <title>Distinctive expansion of gene families associated with plant cell wall degradation and secondary metabolism in the genomes of grapevine trunk pathogens.</title>
        <authorList>
            <person name="Lawrence D.P."/>
            <person name="Travadon R."/>
            <person name="Rolshausen P.E."/>
            <person name="Baumgartner K."/>
        </authorList>
    </citation>
    <scope>NUCLEOTIDE SEQUENCE [LARGE SCALE GENOMIC DNA]</scope>
    <source>
        <strain evidence="8">UCRPC4</strain>
    </source>
</reference>
<dbReference type="AlphaFoldDB" id="A0A0G2DWB7"/>
<protein>
    <recommendedName>
        <fullName evidence="1">catechol O-methyltransferase</fullName>
        <ecNumber evidence="1">2.1.1.6</ecNumber>
    </recommendedName>
</protein>
<evidence type="ECO:0000256" key="6">
    <source>
        <dbReference type="ARBA" id="ARBA00023453"/>
    </source>
</evidence>
<feature type="compositionally biased region" description="Basic and acidic residues" evidence="7">
    <location>
        <begin position="64"/>
        <end position="78"/>
    </location>
</feature>
<organism evidence="8 9">
    <name type="scientific">Phaeomoniella chlamydospora</name>
    <name type="common">Phaeoacremonium chlamydosporum</name>
    <dbReference type="NCBI Taxonomy" id="158046"/>
    <lineage>
        <taxon>Eukaryota</taxon>
        <taxon>Fungi</taxon>
        <taxon>Dikarya</taxon>
        <taxon>Ascomycota</taxon>
        <taxon>Pezizomycotina</taxon>
        <taxon>Eurotiomycetes</taxon>
        <taxon>Chaetothyriomycetidae</taxon>
        <taxon>Phaeomoniellales</taxon>
        <taxon>Phaeomoniellaceae</taxon>
        <taxon>Phaeomoniella</taxon>
    </lineage>
</organism>
<dbReference type="InterPro" id="IPR002935">
    <property type="entry name" value="SAM_O-MeTrfase"/>
</dbReference>
<feature type="region of interest" description="Disordered" evidence="7">
    <location>
        <begin position="27"/>
        <end position="159"/>
    </location>
</feature>
<reference evidence="8 9" key="2">
    <citation type="submission" date="2015-05" db="EMBL/GenBank/DDBJ databases">
        <authorList>
            <person name="Morales-Cruz A."/>
            <person name="Amrine K.C."/>
            <person name="Cantu D."/>
        </authorList>
    </citation>
    <scope>NUCLEOTIDE SEQUENCE [LARGE SCALE GENOMIC DNA]</scope>
    <source>
        <strain evidence="8">UCRPC4</strain>
    </source>
</reference>
<dbReference type="EMBL" id="LCWF01000224">
    <property type="protein sequence ID" value="KKY14446.1"/>
    <property type="molecule type" value="Genomic_DNA"/>
</dbReference>
<evidence type="ECO:0000256" key="4">
    <source>
        <dbReference type="ARBA" id="ARBA00022691"/>
    </source>
</evidence>
<evidence type="ECO:0000256" key="2">
    <source>
        <dbReference type="ARBA" id="ARBA00022603"/>
    </source>
</evidence>
<keyword evidence="3 8" id="KW-0808">Transferase</keyword>
<evidence type="ECO:0000256" key="7">
    <source>
        <dbReference type="SAM" id="MobiDB-lite"/>
    </source>
</evidence>
<keyword evidence="9" id="KW-1185">Reference proteome</keyword>
<dbReference type="InterPro" id="IPR029063">
    <property type="entry name" value="SAM-dependent_MTases_sf"/>
</dbReference>
<gene>
    <name evidence="8" type="ORF">UCRPC4_g06722</name>
</gene>
<evidence type="ECO:0000256" key="5">
    <source>
        <dbReference type="ARBA" id="ARBA00022939"/>
    </source>
</evidence>
<dbReference type="SUPFAM" id="SSF53335">
    <property type="entry name" value="S-adenosyl-L-methionine-dependent methyltransferases"/>
    <property type="match status" value="1"/>
</dbReference>
<dbReference type="PROSITE" id="PS51682">
    <property type="entry name" value="SAM_OMT_I"/>
    <property type="match status" value="1"/>
</dbReference>
<proteinExistence type="inferred from homology"/>
<sequence>MVDGKPQPKRCKFFLWDDEAKQREKAVVLSNARSEENSKSATQTPTKTQTTLASDVGMTPSKRSKLDSTDRTLDHEDSFNWPSSEDDVFAAAESTQANSPVTPRKAAKTVQFSSPEKRSYAEISSALEDTSPSRKAAELDDVFTTPKSSTRRNGGLLSPQITPAVDRIKDGNVSKEDLVAEVLDTLSTFHLQPQIRESLIDVLNKYELRTQGIIKGREISRLAIQTKDKQISDLQARVAGLEAERETNRLGLFPKFVQISPTPAMINIINKPLPPPAREAILNQVDELYAQIVDEDNNLPENSYPPQRIIDAIDEYGINRQFLMTIGPHKRKLVTEYISRQLKPKVIIEQGSYIGYTSVFLGSLLRDIVWEGKLEKGCKVYSVEMDKTCASIARHMIRKAGLEDIVDVVEGEASSALKDLVLKGNLKMDGGEVGLVLLDHWEKFYVQDIEIMTTQLGLLRYSDDLHG</sequence>
<dbReference type="Proteomes" id="UP000053317">
    <property type="component" value="Unassembled WGS sequence"/>
</dbReference>
<dbReference type="OrthoDB" id="430051at2759"/>
<dbReference type="GO" id="GO:0008171">
    <property type="term" value="F:O-methyltransferase activity"/>
    <property type="evidence" value="ECO:0007669"/>
    <property type="project" value="InterPro"/>
</dbReference>
<accession>A0A0G2DWB7</accession>
<comment type="similarity">
    <text evidence="6">Belongs to the class I-like SAM-binding methyltransferase superfamily. Cation-dependent O-methyltransferase family.</text>
</comment>